<comment type="caution">
    <text evidence="1">The sequence shown here is derived from an EMBL/GenBank/DDBJ whole genome shotgun (WGS) entry which is preliminary data.</text>
</comment>
<gene>
    <name evidence="1" type="ORF">SIN_1863</name>
</gene>
<sequence length="43" mass="5313">MKTGFIPVFCFTYQEIYKNMFEISKCLKRKQKNKNQTKYNKKD</sequence>
<organism evidence="1">
    <name type="scientific">Streptococcus infantis SK1302</name>
    <dbReference type="NCBI Taxonomy" id="871237"/>
    <lineage>
        <taxon>Bacteria</taxon>
        <taxon>Bacillati</taxon>
        <taxon>Bacillota</taxon>
        <taxon>Bacilli</taxon>
        <taxon>Lactobacillales</taxon>
        <taxon>Streptococcaceae</taxon>
        <taxon>Streptococcus</taxon>
    </lineage>
</organism>
<name>A0ABP2J1B3_9STRE</name>
<accession>A0ABP2J1B3</accession>
<dbReference type="EMBL" id="AEDY01000128">
    <property type="protein sequence ID" value="EFO53437.1"/>
    <property type="molecule type" value="Genomic_DNA"/>
</dbReference>
<proteinExistence type="predicted"/>
<evidence type="ECO:0000313" key="1">
    <source>
        <dbReference type="EMBL" id="EFO53437.1"/>
    </source>
</evidence>
<protein>
    <submittedName>
        <fullName evidence="1">Uncharacterized protein</fullName>
    </submittedName>
</protein>
<reference evidence="1" key="1">
    <citation type="submission" date="2010-09" db="EMBL/GenBank/DDBJ databases">
        <authorList>
            <person name="Daugherty S.C."/>
            <person name="Kilian M."/>
            <person name="Tettelin H."/>
        </authorList>
    </citation>
    <scope>NUCLEOTIDE SEQUENCE [LARGE SCALE GENOMIC DNA]</scope>
    <source>
        <strain evidence="1">SK1302</strain>
    </source>
</reference>